<dbReference type="Proteomes" id="UP000316621">
    <property type="component" value="Chromosome 7"/>
</dbReference>
<keyword evidence="3" id="KW-1185">Reference proteome</keyword>
<dbReference type="AlphaFoldDB" id="A0A4Y7K606"/>
<evidence type="ECO:0000256" key="1">
    <source>
        <dbReference type="SAM" id="MobiDB-lite"/>
    </source>
</evidence>
<accession>A0A4Y7K606</accession>
<feature type="region of interest" description="Disordered" evidence="1">
    <location>
        <begin position="36"/>
        <end position="88"/>
    </location>
</feature>
<evidence type="ECO:0000313" key="2">
    <source>
        <dbReference type="EMBL" id="RZC68266.1"/>
    </source>
</evidence>
<name>A0A4Y7K606_PAPSO</name>
<gene>
    <name evidence="2" type="ORF">C5167_031525</name>
</gene>
<protein>
    <submittedName>
        <fullName evidence="2">Uncharacterized protein</fullName>
    </submittedName>
</protein>
<dbReference type="Gramene" id="RZC68266">
    <property type="protein sequence ID" value="RZC68266"/>
    <property type="gene ID" value="C5167_031525"/>
</dbReference>
<sequence>MGEYVRLLNEYDKKNSNSKDIPTVFMGPKLMTGSFSDAEPVLSKPSQSSQGTDAGLCNKPRTELDNSDAFGSLNPRGEGQGGGLSSSISRDLNDGGLFKPAERENIISSLENEGVGFHYQRDVIVSTVNQFQCINECGSEGVVTTSHRLEIIDSILPTEALGTQDMIGCVGEAPNIPDIS</sequence>
<reference evidence="2 3" key="1">
    <citation type="journal article" date="2018" name="Science">
        <title>The opium poppy genome and morphinan production.</title>
        <authorList>
            <person name="Guo L."/>
            <person name="Winzer T."/>
            <person name="Yang X."/>
            <person name="Li Y."/>
            <person name="Ning Z."/>
            <person name="He Z."/>
            <person name="Teodor R."/>
            <person name="Lu Y."/>
            <person name="Bowser T.A."/>
            <person name="Graham I.A."/>
            <person name="Ye K."/>
        </authorList>
    </citation>
    <scope>NUCLEOTIDE SEQUENCE [LARGE SCALE GENOMIC DNA]</scope>
    <source>
        <strain evidence="3">cv. HN1</strain>
        <tissue evidence="2">Leaves</tissue>
    </source>
</reference>
<dbReference type="EMBL" id="CM010721">
    <property type="protein sequence ID" value="RZC68266.1"/>
    <property type="molecule type" value="Genomic_DNA"/>
</dbReference>
<evidence type="ECO:0000313" key="3">
    <source>
        <dbReference type="Proteomes" id="UP000316621"/>
    </source>
</evidence>
<organism evidence="2 3">
    <name type="scientific">Papaver somniferum</name>
    <name type="common">Opium poppy</name>
    <dbReference type="NCBI Taxonomy" id="3469"/>
    <lineage>
        <taxon>Eukaryota</taxon>
        <taxon>Viridiplantae</taxon>
        <taxon>Streptophyta</taxon>
        <taxon>Embryophyta</taxon>
        <taxon>Tracheophyta</taxon>
        <taxon>Spermatophyta</taxon>
        <taxon>Magnoliopsida</taxon>
        <taxon>Ranunculales</taxon>
        <taxon>Papaveraceae</taxon>
        <taxon>Papaveroideae</taxon>
        <taxon>Papaver</taxon>
    </lineage>
</organism>
<proteinExistence type="predicted"/>